<dbReference type="AlphaFoldDB" id="A0A432GJA3"/>
<protein>
    <submittedName>
        <fullName evidence="1">Branched-chain amino acid ABC transporter substrate-binding protein</fullName>
    </submittedName>
</protein>
<reference evidence="1 2" key="1">
    <citation type="submission" date="2018-06" db="EMBL/GenBank/DDBJ databases">
        <title>Combined omics and stable isotope probing to characterize newly discovered Mariana Back-Arc vent microbial communities.</title>
        <authorList>
            <person name="Trembath-Reichert E."/>
            <person name="Huber J.A."/>
        </authorList>
    </citation>
    <scope>NUCLEOTIDE SEQUENCE [LARGE SCALE GENOMIC DNA]</scope>
    <source>
        <strain evidence="1">MAG 58</strain>
    </source>
</reference>
<evidence type="ECO:0000313" key="1">
    <source>
        <dbReference type="EMBL" id="RTZ83176.1"/>
    </source>
</evidence>
<name>A0A432GJA3_9DELT</name>
<organism evidence="1 2">
    <name type="scientific">SAR324 cluster bacterium</name>
    <dbReference type="NCBI Taxonomy" id="2024889"/>
    <lineage>
        <taxon>Bacteria</taxon>
        <taxon>Deltaproteobacteria</taxon>
        <taxon>SAR324 cluster</taxon>
    </lineage>
</organism>
<accession>A0A432GJA3</accession>
<comment type="caution">
    <text evidence="1">The sequence shown here is derived from an EMBL/GenBank/DDBJ whole genome shotgun (WGS) entry which is preliminary data.</text>
</comment>
<dbReference type="EMBL" id="QNZK01000296">
    <property type="protein sequence ID" value="RTZ83176.1"/>
    <property type="molecule type" value="Genomic_DNA"/>
</dbReference>
<gene>
    <name evidence="1" type="ORF">DSY96_08630</name>
</gene>
<evidence type="ECO:0000313" key="2">
    <source>
        <dbReference type="Proteomes" id="UP000287917"/>
    </source>
</evidence>
<sequence>RNPVKTILGDYYWDSTGLPINKQALIVQWQGSKLKFIYPTNEFQASSMISPKPAW</sequence>
<dbReference type="Proteomes" id="UP000287917">
    <property type="component" value="Unassembled WGS sequence"/>
</dbReference>
<proteinExistence type="predicted"/>
<feature type="non-terminal residue" evidence="1">
    <location>
        <position position="1"/>
    </location>
</feature>